<feature type="transmembrane region" description="Helical" evidence="9">
    <location>
        <begin position="99"/>
        <end position="118"/>
    </location>
</feature>
<keyword evidence="6 9" id="KW-1133">Transmembrane helix</keyword>
<evidence type="ECO:0000313" key="11">
    <source>
        <dbReference type="EMBL" id="HJC05241.1"/>
    </source>
</evidence>
<evidence type="ECO:0000256" key="1">
    <source>
        <dbReference type="ARBA" id="ARBA00004429"/>
    </source>
</evidence>
<protein>
    <submittedName>
        <fullName evidence="11">TRAP transporter small permease</fullName>
    </submittedName>
</protein>
<evidence type="ECO:0000256" key="5">
    <source>
        <dbReference type="ARBA" id="ARBA00022692"/>
    </source>
</evidence>
<reference evidence="11" key="2">
    <citation type="submission" date="2021-04" db="EMBL/GenBank/DDBJ databases">
        <authorList>
            <person name="Gilroy R."/>
        </authorList>
    </citation>
    <scope>NUCLEOTIDE SEQUENCE</scope>
    <source>
        <strain evidence="11">CHK180-15479</strain>
    </source>
</reference>
<dbReference type="GO" id="GO:0022857">
    <property type="term" value="F:transmembrane transporter activity"/>
    <property type="evidence" value="ECO:0007669"/>
    <property type="project" value="TreeGrafter"/>
</dbReference>
<feature type="transmembrane region" description="Helical" evidence="9">
    <location>
        <begin position="25"/>
        <end position="48"/>
    </location>
</feature>
<name>A0A9D2SG47_9FIRM</name>
<dbReference type="EMBL" id="DWWT01000015">
    <property type="protein sequence ID" value="HJC05241.1"/>
    <property type="molecule type" value="Genomic_DNA"/>
</dbReference>
<evidence type="ECO:0000256" key="6">
    <source>
        <dbReference type="ARBA" id="ARBA00022989"/>
    </source>
</evidence>
<dbReference type="PANTHER" id="PTHR35011">
    <property type="entry name" value="2,3-DIKETO-L-GULONATE TRAP TRANSPORTER SMALL PERMEASE PROTEIN YIAM"/>
    <property type="match status" value="1"/>
</dbReference>
<feature type="domain" description="Tripartite ATP-independent periplasmic transporters DctQ component" evidence="10">
    <location>
        <begin position="34"/>
        <end position="161"/>
    </location>
</feature>
<keyword evidence="4" id="KW-0997">Cell inner membrane</keyword>
<keyword evidence="3" id="KW-1003">Cell membrane</keyword>
<comment type="subcellular location">
    <subcellularLocation>
        <location evidence="1">Cell inner membrane</location>
        <topology evidence="1">Multi-pass membrane protein</topology>
    </subcellularLocation>
</comment>
<dbReference type="PANTHER" id="PTHR35011:SF2">
    <property type="entry name" value="2,3-DIKETO-L-GULONATE TRAP TRANSPORTER SMALL PERMEASE PROTEIN YIAM"/>
    <property type="match status" value="1"/>
</dbReference>
<keyword evidence="7 9" id="KW-0472">Membrane</keyword>
<dbReference type="GO" id="GO:0015740">
    <property type="term" value="P:C4-dicarboxylate transport"/>
    <property type="evidence" value="ECO:0007669"/>
    <property type="project" value="TreeGrafter"/>
</dbReference>
<evidence type="ECO:0000256" key="4">
    <source>
        <dbReference type="ARBA" id="ARBA00022519"/>
    </source>
</evidence>
<feature type="transmembrane region" description="Helical" evidence="9">
    <location>
        <begin position="60"/>
        <end position="87"/>
    </location>
</feature>
<reference evidence="11" key="1">
    <citation type="journal article" date="2021" name="PeerJ">
        <title>Extensive microbial diversity within the chicken gut microbiome revealed by metagenomics and culture.</title>
        <authorList>
            <person name="Gilroy R."/>
            <person name="Ravi A."/>
            <person name="Getino M."/>
            <person name="Pursley I."/>
            <person name="Horton D.L."/>
            <person name="Alikhan N.F."/>
            <person name="Baker D."/>
            <person name="Gharbi K."/>
            <person name="Hall N."/>
            <person name="Watson M."/>
            <person name="Adriaenssens E.M."/>
            <person name="Foster-Nyarko E."/>
            <person name="Jarju S."/>
            <person name="Secka A."/>
            <person name="Antonio M."/>
            <person name="Oren A."/>
            <person name="Chaudhuri R.R."/>
            <person name="La Ragione R."/>
            <person name="Hildebrand F."/>
            <person name="Pallen M.J."/>
        </authorList>
    </citation>
    <scope>NUCLEOTIDE SEQUENCE</scope>
    <source>
        <strain evidence="11">CHK180-15479</strain>
    </source>
</reference>
<evidence type="ECO:0000259" key="10">
    <source>
        <dbReference type="Pfam" id="PF04290"/>
    </source>
</evidence>
<organism evidence="11 12">
    <name type="scientific">Candidatus Enterocloster excrementipullorum</name>
    <dbReference type="NCBI Taxonomy" id="2838559"/>
    <lineage>
        <taxon>Bacteria</taxon>
        <taxon>Bacillati</taxon>
        <taxon>Bacillota</taxon>
        <taxon>Clostridia</taxon>
        <taxon>Lachnospirales</taxon>
        <taxon>Lachnospiraceae</taxon>
        <taxon>Enterocloster</taxon>
    </lineage>
</organism>
<dbReference type="InterPro" id="IPR007387">
    <property type="entry name" value="TRAP_DctQ"/>
</dbReference>
<dbReference type="GO" id="GO:0005886">
    <property type="term" value="C:plasma membrane"/>
    <property type="evidence" value="ECO:0007669"/>
    <property type="project" value="UniProtKB-SubCell"/>
</dbReference>
<dbReference type="Pfam" id="PF04290">
    <property type="entry name" value="DctQ"/>
    <property type="match status" value="1"/>
</dbReference>
<accession>A0A9D2SG47</accession>
<dbReference type="Proteomes" id="UP000823910">
    <property type="component" value="Unassembled WGS sequence"/>
</dbReference>
<evidence type="ECO:0000256" key="7">
    <source>
        <dbReference type="ARBA" id="ARBA00023136"/>
    </source>
</evidence>
<keyword evidence="2" id="KW-0813">Transport</keyword>
<evidence type="ECO:0000256" key="8">
    <source>
        <dbReference type="ARBA" id="ARBA00038436"/>
    </source>
</evidence>
<gene>
    <name evidence="11" type="ORF">H9704_03675</name>
</gene>
<proteinExistence type="inferred from homology"/>
<sequence length="190" mass="22001">MNDKRENKIKEIRAVVEKVITGEKAVCCALLIIMLLITFFQVVMRFIFNSPFSWSEELTLIFLVWFGYLCMPIDIFHDSHAALYFLYNRLPVALKKAVDIMRHGLLMWLFSQMIVYGYTITKLNMPKLQPATRVSQGWLFAPLIVGGVLMLIYCALNLLTTILKPLDAYRKEAETEWSIEQLNKERGGTE</sequence>
<feature type="transmembrane region" description="Helical" evidence="9">
    <location>
        <begin position="138"/>
        <end position="163"/>
    </location>
</feature>
<dbReference type="InterPro" id="IPR055348">
    <property type="entry name" value="DctQ"/>
</dbReference>
<dbReference type="AlphaFoldDB" id="A0A9D2SG47"/>
<comment type="caution">
    <text evidence="11">The sequence shown here is derived from an EMBL/GenBank/DDBJ whole genome shotgun (WGS) entry which is preliminary data.</text>
</comment>
<keyword evidence="5 9" id="KW-0812">Transmembrane</keyword>
<comment type="similarity">
    <text evidence="8">Belongs to the TRAP transporter small permease family.</text>
</comment>
<evidence type="ECO:0000256" key="3">
    <source>
        <dbReference type="ARBA" id="ARBA00022475"/>
    </source>
</evidence>
<evidence type="ECO:0000313" key="12">
    <source>
        <dbReference type="Proteomes" id="UP000823910"/>
    </source>
</evidence>
<evidence type="ECO:0000256" key="2">
    <source>
        <dbReference type="ARBA" id="ARBA00022448"/>
    </source>
</evidence>
<evidence type="ECO:0000256" key="9">
    <source>
        <dbReference type="SAM" id="Phobius"/>
    </source>
</evidence>